<feature type="compositionally biased region" description="Acidic residues" evidence="1">
    <location>
        <begin position="905"/>
        <end position="931"/>
    </location>
</feature>
<dbReference type="InterPro" id="IPR013783">
    <property type="entry name" value="Ig-like_fold"/>
</dbReference>
<feature type="transmembrane region" description="Helical" evidence="2">
    <location>
        <begin position="1109"/>
        <end position="1131"/>
    </location>
</feature>
<dbReference type="EMBL" id="BAAAYV010000011">
    <property type="protein sequence ID" value="GAA3661448.1"/>
    <property type="molecule type" value="Genomic_DNA"/>
</dbReference>
<keyword evidence="6" id="KW-1185">Reference proteome</keyword>
<name>A0ABP7BJT7_9MICO</name>
<comment type="caution">
    <text evidence="5">The sequence shown here is derived from an EMBL/GenBank/DDBJ whole genome shotgun (WGS) entry which is preliminary data.</text>
</comment>
<evidence type="ECO:0000256" key="1">
    <source>
        <dbReference type="SAM" id="MobiDB-lite"/>
    </source>
</evidence>
<evidence type="ECO:0000259" key="4">
    <source>
        <dbReference type="Pfam" id="PF16640"/>
    </source>
</evidence>
<proteinExistence type="predicted"/>
<dbReference type="NCBIfam" id="TIGR03769">
    <property type="entry name" value="P_ac_wall_RPT"/>
    <property type="match status" value="1"/>
</dbReference>
<evidence type="ECO:0000256" key="2">
    <source>
        <dbReference type="SAM" id="Phobius"/>
    </source>
</evidence>
<dbReference type="Gene3D" id="2.60.40.10">
    <property type="entry name" value="Immunoglobulins"/>
    <property type="match status" value="1"/>
</dbReference>
<keyword evidence="2" id="KW-0472">Membrane</keyword>
<gene>
    <name evidence="5" type="ORF">GCM10022202_23380</name>
</gene>
<reference evidence="6" key="1">
    <citation type="journal article" date="2019" name="Int. J. Syst. Evol. Microbiol.">
        <title>The Global Catalogue of Microorganisms (GCM) 10K type strain sequencing project: providing services to taxonomists for standard genome sequencing and annotation.</title>
        <authorList>
            <consortium name="The Broad Institute Genomics Platform"/>
            <consortium name="The Broad Institute Genome Sequencing Center for Infectious Disease"/>
            <person name="Wu L."/>
            <person name="Ma J."/>
        </authorList>
    </citation>
    <scope>NUCLEOTIDE SEQUENCE [LARGE SCALE GENOMIC DNA]</scope>
    <source>
        <strain evidence="6">JCM 16546</strain>
    </source>
</reference>
<dbReference type="InterPro" id="IPR032109">
    <property type="entry name" value="Big_3_5"/>
</dbReference>
<keyword evidence="3" id="KW-0732">Signal</keyword>
<feature type="chain" id="PRO_5047201634" description="Bacterial Ig-like domain-containing protein" evidence="3">
    <location>
        <begin position="28"/>
        <end position="1139"/>
    </location>
</feature>
<evidence type="ECO:0000256" key="3">
    <source>
        <dbReference type="SAM" id="SignalP"/>
    </source>
</evidence>
<feature type="signal peptide" evidence="3">
    <location>
        <begin position="1"/>
        <end position="27"/>
    </location>
</feature>
<evidence type="ECO:0000313" key="6">
    <source>
        <dbReference type="Proteomes" id="UP001410795"/>
    </source>
</evidence>
<evidence type="ECO:0000313" key="5">
    <source>
        <dbReference type="EMBL" id="GAA3661448.1"/>
    </source>
</evidence>
<keyword evidence="2" id="KW-1133">Transmembrane helix</keyword>
<keyword evidence="2" id="KW-0812">Transmembrane</keyword>
<protein>
    <recommendedName>
        <fullName evidence="4">Bacterial Ig-like domain-containing protein</fullName>
    </recommendedName>
</protein>
<feature type="region of interest" description="Disordered" evidence="1">
    <location>
        <begin position="821"/>
        <end position="1012"/>
    </location>
</feature>
<dbReference type="InterPro" id="IPR022435">
    <property type="entry name" value="Surface-anchored_actinobac"/>
</dbReference>
<feature type="compositionally biased region" description="Acidic residues" evidence="1">
    <location>
        <begin position="825"/>
        <end position="866"/>
    </location>
</feature>
<dbReference type="Proteomes" id="UP001410795">
    <property type="component" value="Unassembled WGS sequence"/>
</dbReference>
<feature type="domain" description="Bacterial Ig-like" evidence="4">
    <location>
        <begin position="232"/>
        <end position="315"/>
    </location>
</feature>
<dbReference type="PANTHER" id="PTHR35383:SF1">
    <property type="entry name" value="MUCIN 12EA-RELATED"/>
    <property type="match status" value="1"/>
</dbReference>
<dbReference type="NCBIfam" id="NF038134">
    <property type="entry name" value="choice_anch_M"/>
    <property type="match status" value="1"/>
</dbReference>
<sequence>MRRWAGSVAAIAIAAAGVLIPQTVAHAAEGPAPEPRQERVLENVHTDAVSVFWEEDTLTLATKADVDGALAKPFAADEVVFHLSEAAKRTVPSGLDFVGPAGSTMWFTPQGQNSQLIWPGFSTQGVPSGVLDDDEIVFTLDQLDGPGDAELWLQGDFGGVGARLWSSDEDHKSFARSTNVHMHANWAFTAAGIYDFHVTASASVGGAPISATATYTFVVGELPAPITTSTTLSASASSVTPGAEVTLDAAVVPADANGFVEFRDGERVLGHERTVDGRATFTAESVSAGDHPYTAAFVPESTTFTDRSVSEPVVVKAVDGSGVEFGIGGMSDGYSPGDLMTAHAVGATLEEGQQFRWQLRTKGFESKVIVPQSTTSDTYSRTVDATADDSEISVSIYDPATRTTLAQTPWVPVEIEHEGEVPVVSMVSEGPTPLLPGDVVRYSVGGRQLGEGESIVWGFPWYAGLYGATISSRDFEASYEDESHSTISLKVLRNPGTDETYGAPLVATIVKNGVAIASSAHEPILLGHRELNVSGLRNLYREGGNVESAATLYPVREVDDLSYTWTFHKDDRAEVWGEEHQLTADLAGPVLSVADHHGGSLRLTVYNHGEVAQTSAPFAMNVTSDLGTQILEFSTLADHYHQGDPLSLDLTVDPAPLSGDSLEWQWKWPGTDWTPMTGVEDNRYTAVAEQALDGVEIRAALTYADDEADPLVSETRIVHVNDHGALPRQATTVKGASSYVAEDEVELVATVTPKTVLEHFLWERKAADEDAFSEIEGESGNVLRFDARVTDDGAEYRATPVLPNGSTVYKAADPLTLTVASTEEPGTEEPGTEEPGTDEPGTEEPGTDEPGTEEPGTDEPGTEEPGTDQPGTEEPGTDKPGTDQPGTEEPGTEEPGTDQPGTEEPGTEEPGTDEPGTEEPGTEEPGTDEPGTDQPSTDEPSTDEPGTDQPGTDQPGTDEPSTDEPGTDQPGTDQPGTDEPGTDQPGAEEPSADEPAVVQPSFTPAPPVADGADLPAALRDRVSATVSGRTVSLGGLTPGGWHYVYAYSEPTGLGWVQADGEGLASTTLPAGLEPGVHRIAVLDADGDLIGWTEVTVGAGGLAATGSDGAAVWGAGALAVLLLVAGGALLVARRRGRVTH</sequence>
<accession>A0ABP7BJT7</accession>
<dbReference type="Pfam" id="PF16640">
    <property type="entry name" value="Big_3_5"/>
    <property type="match status" value="1"/>
</dbReference>
<dbReference type="PANTHER" id="PTHR35383">
    <property type="entry name" value="MUCIN 12EA-RELATED"/>
    <property type="match status" value="1"/>
</dbReference>
<organism evidence="5 6">
    <name type="scientific">Microbacterium marinilacus</name>
    <dbReference type="NCBI Taxonomy" id="415209"/>
    <lineage>
        <taxon>Bacteria</taxon>
        <taxon>Bacillati</taxon>
        <taxon>Actinomycetota</taxon>
        <taxon>Actinomycetes</taxon>
        <taxon>Micrococcales</taxon>
        <taxon>Microbacteriaceae</taxon>
        <taxon>Microbacterium</taxon>
    </lineage>
</organism>